<dbReference type="Gene3D" id="2.120.10.30">
    <property type="entry name" value="TolB, C-terminal domain"/>
    <property type="match status" value="1"/>
</dbReference>
<dbReference type="GO" id="GO:0004252">
    <property type="term" value="F:serine-type endopeptidase activity"/>
    <property type="evidence" value="ECO:0007669"/>
    <property type="project" value="TreeGrafter"/>
</dbReference>
<dbReference type="OrthoDB" id="108903at2"/>
<organism evidence="3 4">
    <name type="scientific">Periweissella cryptocerci</name>
    <dbReference type="NCBI Taxonomy" id="2506420"/>
    <lineage>
        <taxon>Bacteria</taxon>
        <taxon>Bacillati</taxon>
        <taxon>Bacillota</taxon>
        <taxon>Bacilli</taxon>
        <taxon>Lactobacillales</taxon>
        <taxon>Lactobacillaceae</taxon>
        <taxon>Periweissella</taxon>
    </lineage>
</organism>
<sequence length="641" mass="70804">MSQNVTLQDLYQLKTIGNPVVVGESTYLVQTHVRAIENDYQNGVYHLFEDGTTKLVANNATAPTNAFGQLAYLQKIDGQSQIIFGGYPVTQTQYGVVNFIASPTSPIITYAEKITHTAPVAKHTNRPQIRRITNQYYKADGYGFTDEGTLFEIHQFDVIQGTDKIVLTQETRTDLLDASADGQSFIWLEGADLAGDLDENTLWYLNLTASQPVKVTATLPSGTTADAVISPDGQQILLAAHDDQYPNARIHAIYLYDIATATLAPYFTEDVDTVRDAMSDLPSAGSAHSLAWLDSKTFVFQATYHGHSRLYYGNVTGDYHLIDDSARSILGFSVTDTDLLLVESKTDKPARLVSHSLVNNTEVSRYNPNADYELTHTYATAAKYIFQSEDGSDVDGWFMPAAKQGGKKAPLILYVHGGPHGAYSEAFFWEFQVWTSLGYNVAFTNPHGSTSYGQSFVNAVIGAYGEQDYRDVLAGLDAVLANNLHEIDPTQVYLAGGSYGGFMATWAAGHTDRFTAIVAQRAVINWISMFGTSDIGASFTKAELGIGLFDTDGLAKLWQFSPLAYAQNVKTPILLMHGEYDMRVPIGQAEEYYSAVKEHTDTPIEFVRFPEAWHGVSRNGQPNLREARINVMNDWFKRFSN</sequence>
<dbReference type="SUPFAM" id="SSF53474">
    <property type="entry name" value="alpha/beta-Hydrolases"/>
    <property type="match status" value="1"/>
</dbReference>
<reference evidence="4" key="1">
    <citation type="submission" date="2019-03" db="EMBL/GenBank/DDBJ databases">
        <title>Weissella sp. 26KH-42 Genome sequencing.</title>
        <authorList>
            <person name="Heo J."/>
            <person name="Kim S.-J."/>
            <person name="Kim J.-S."/>
            <person name="Hong S.-B."/>
            <person name="Kwon S.-W."/>
        </authorList>
    </citation>
    <scope>NUCLEOTIDE SEQUENCE [LARGE SCALE GENOMIC DNA]</scope>
    <source>
        <strain evidence="4">26KH-42</strain>
    </source>
</reference>
<gene>
    <name evidence="3" type="ORF">EQG49_08810</name>
</gene>
<keyword evidence="4" id="KW-1185">Reference proteome</keyword>
<accession>A0A4P6YV02</accession>
<dbReference type="PANTHER" id="PTHR42776:SF27">
    <property type="entry name" value="DIPEPTIDYL PEPTIDASE FAMILY MEMBER 6"/>
    <property type="match status" value="1"/>
</dbReference>
<dbReference type="KEGG" id="wei:EQG49_08810"/>
<dbReference type="Gene3D" id="3.40.50.1820">
    <property type="entry name" value="alpha/beta hydrolase"/>
    <property type="match status" value="1"/>
</dbReference>
<evidence type="ECO:0000256" key="1">
    <source>
        <dbReference type="ARBA" id="ARBA00022801"/>
    </source>
</evidence>
<dbReference type="EMBL" id="CP037940">
    <property type="protein sequence ID" value="QBO36566.1"/>
    <property type="molecule type" value="Genomic_DNA"/>
</dbReference>
<dbReference type="InterPro" id="IPR001375">
    <property type="entry name" value="Peptidase_S9_cat"/>
</dbReference>
<proteinExistence type="predicted"/>
<dbReference type="SUPFAM" id="SSF82171">
    <property type="entry name" value="DPP6 N-terminal domain-like"/>
    <property type="match status" value="1"/>
</dbReference>
<keyword evidence="1" id="KW-0378">Hydrolase</keyword>
<dbReference type="RefSeq" id="WP_133363643.1">
    <property type="nucleotide sequence ID" value="NZ_CP037940.1"/>
</dbReference>
<evidence type="ECO:0000313" key="4">
    <source>
        <dbReference type="Proteomes" id="UP000292886"/>
    </source>
</evidence>
<name>A0A4P6YV02_9LACO</name>
<dbReference type="Pfam" id="PF00326">
    <property type="entry name" value="Peptidase_S9"/>
    <property type="match status" value="1"/>
</dbReference>
<dbReference type="InterPro" id="IPR011042">
    <property type="entry name" value="6-blade_b-propeller_TolB-like"/>
</dbReference>
<protein>
    <submittedName>
        <fullName evidence="3">S9 family peptidase</fullName>
    </submittedName>
</protein>
<feature type="domain" description="Peptidase S9 prolyl oligopeptidase catalytic" evidence="2">
    <location>
        <begin position="427"/>
        <end position="638"/>
    </location>
</feature>
<dbReference type="PANTHER" id="PTHR42776">
    <property type="entry name" value="SERINE PEPTIDASE S9 FAMILY MEMBER"/>
    <property type="match status" value="1"/>
</dbReference>
<evidence type="ECO:0000259" key="2">
    <source>
        <dbReference type="Pfam" id="PF00326"/>
    </source>
</evidence>
<dbReference type="InterPro" id="IPR029058">
    <property type="entry name" value="AB_hydrolase_fold"/>
</dbReference>
<dbReference type="AlphaFoldDB" id="A0A4P6YV02"/>
<evidence type="ECO:0000313" key="3">
    <source>
        <dbReference type="EMBL" id="QBO36566.1"/>
    </source>
</evidence>
<dbReference type="GO" id="GO:0006508">
    <property type="term" value="P:proteolysis"/>
    <property type="evidence" value="ECO:0007669"/>
    <property type="project" value="InterPro"/>
</dbReference>
<dbReference type="Proteomes" id="UP000292886">
    <property type="component" value="Chromosome"/>
</dbReference>